<name>A0ABW5EDM5_9GAMM</name>
<evidence type="ECO:0000313" key="3">
    <source>
        <dbReference type="Proteomes" id="UP001597425"/>
    </source>
</evidence>
<evidence type="ECO:0000313" key="2">
    <source>
        <dbReference type="EMBL" id="MFD2311552.1"/>
    </source>
</evidence>
<dbReference type="InterPro" id="IPR016047">
    <property type="entry name" value="M23ase_b-sheet_dom"/>
</dbReference>
<organism evidence="2 3">
    <name type="scientific">Microbulbifer halophilus</name>
    <dbReference type="NCBI Taxonomy" id="453963"/>
    <lineage>
        <taxon>Bacteria</taxon>
        <taxon>Pseudomonadati</taxon>
        <taxon>Pseudomonadota</taxon>
        <taxon>Gammaproteobacteria</taxon>
        <taxon>Cellvibrionales</taxon>
        <taxon>Microbulbiferaceae</taxon>
        <taxon>Microbulbifer</taxon>
    </lineage>
</organism>
<protein>
    <submittedName>
        <fullName evidence="2">M23 family metallopeptidase</fullName>
        <ecNumber evidence="2">3.4.-.-</ecNumber>
    </submittedName>
</protein>
<dbReference type="RefSeq" id="WP_265722321.1">
    <property type="nucleotide sequence ID" value="NZ_JAPIVK010000021.1"/>
</dbReference>
<reference evidence="3" key="1">
    <citation type="journal article" date="2019" name="Int. J. Syst. Evol. Microbiol.">
        <title>The Global Catalogue of Microorganisms (GCM) 10K type strain sequencing project: providing services to taxonomists for standard genome sequencing and annotation.</title>
        <authorList>
            <consortium name="The Broad Institute Genomics Platform"/>
            <consortium name="The Broad Institute Genome Sequencing Center for Infectious Disease"/>
            <person name="Wu L."/>
            <person name="Ma J."/>
        </authorList>
    </citation>
    <scope>NUCLEOTIDE SEQUENCE [LARGE SCALE GENOMIC DNA]</scope>
    <source>
        <strain evidence="3">KCTC 12848</strain>
    </source>
</reference>
<dbReference type="Pfam" id="PF01551">
    <property type="entry name" value="Peptidase_M23"/>
    <property type="match status" value="1"/>
</dbReference>
<dbReference type="CDD" id="cd12797">
    <property type="entry name" value="M23_peptidase"/>
    <property type="match status" value="1"/>
</dbReference>
<keyword evidence="3" id="KW-1185">Reference proteome</keyword>
<sequence>MGRRRKILVKAAVCLSVIVALGFLPAERKVIPVMGASFEDWNNESFWYEPWGSSGVHKGIDIFGESATDVVSTVDGTVLFSGSIVKGGNVVLVLGPKWRLHYFAHMDTTLASPLELLSSGEKIGTLGSTGNAKGKPPHLHYSIVRLIPAPWEIDNSTQGYKKAFFINPNLYLRE</sequence>
<dbReference type="Proteomes" id="UP001597425">
    <property type="component" value="Unassembled WGS sequence"/>
</dbReference>
<comment type="caution">
    <text evidence="2">The sequence shown here is derived from an EMBL/GenBank/DDBJ whole genome shotgun (WGS) entry which is preliminary data.</text>
</comment>
<accession>A0ABW5EDM5</accession>
<dbReference type="InterPro" id="IPR011055">
    <property type="entry name" value="Dup_hybrid_motif"/>
</dbReference>
<dbReference type="EMBL" id="JBHUJD010000019">
    <property type="protein sequence ID" value="MFD2311552.1"/>
    <property type="molecule type" value="Genomic_DNA"/>
</dbReference>
<proteinExistence type="predicted"/>
<dbReference type="Gene3D" id="2.70.70.10">
    <property type="entry name" value="Glucose Permease (Domain IIA)"/>
    <property type="match status" value="1"/>
</dbReference>
<keyword evidence="2" id="KW-0378">Hydrolase</keyword>
<gene>
    <name evidence="2" type="ORF">ACFSKX_14080</name>
</gene>
<evidence type="ECO:0000259" key="1">
    <source>
        <dbReference type="Pfam" id="PF01551"/>
    </source>
</evidence>
<dbReference type="EC" id="3.4.-.-" evidence="2"/>
<dbReference type="InterPro" id="IPR050570">
    <property type="entry name" value="Cell_wall_metabolism_enzyme"/>
</dbReference>
<dbReference type="SUPFAM" id="SSF51261">
    <property type="entry name" value="Duplicated hybrid motif"/>
    <property type="match status" value="1"/>
</dbReference>
<dbReference type="PANTHER" id="PTHR21666">
    <property type="entry name" value="PEPTIDASE-RELATED"/>
    <property type="match status" value="1"/>
</dbReference>
<dbReference type="PANTHER" id="PTHR21666:SF268">
    <property type="entry name" value="PEPTIDASE M23 DOMAIN-CONTAINING PROTEIN"/>
    <property type="match status" value="1"/>
</dbReference>
<dbReference type="GO" id="GO:0016787">
    <property type="term" value="F:hydrolase activity"/>
    <property type="evidence" value="ECO:0007669"/>
    <property type="project" value="UniProtKB-KW"/>
</dbReference>
<feature type="domain" description="M23ase beta-sheet core" evidence="1">
    <location>
        <begin position="56"/>
        <end position="144"/>
    </location>
</feature>